<evidence type="ECO:0000313" key="8">
    <source>
        <dbReference type="Proteomes" id="UP000008385"/>
    </source>
</evidence>
<dbReference type="AlphaFoldDB" id="F5Y5B5"/>
<accession>F5Y5B5</accession>
<keyword evidence="3 6" id="KW-0812">Transmembrane</keyword>
<dbReference type="Pfam" id="PF03899">
    <property type="entry name" value="ATP-synt_I"/>
    <property type="match status" value="1"/>
</dbReference>
<evidence type="ECO:0000256" key="5">
    <source>
        <dbReference type="ARBA" id="ARBA00023136"/>
    </source>
</evidence>
<sequence>MALVAALAAWAWTGRHNVGWSVAYGALAVAVPAGVFARALARRTARGGGVGAGLLAWELVKIGLTVALLAAAPRVVAQLDWLGLLAGVVLATKVYWVALAVWRAPRAN</sequence>
<evidence type="ECO:0000313" key="7">
    <source>
        <dbReference type="EMBL" id="AEG91425.1"/>
    </source>
</evidence>
<evidence type="ECO:0000256" key="1">
    <source>
        <dbReference type="ARBA" id="ARBA00004651"/>
    </source>
</evidence>
<dbReference type="KEGG" id="rta:Rta_03540"/>
<dbReference type="EMBL" id="CP000245">
    <property type="protein sequence ID" value="AEG91425.1"/>
    <property type="molecule type" value="Genomic_DNA"/>
</dbReference>
<evidence type="ECO:0000256" key="2">
    <source>
        <dbReference type="ARBA" id="ARBA00022475"/>
    </source>
</evidence>
<name>F5Y5B5_RAMTT</name>
<dbReference type="Proteomes" id="UP000008385">
    <property type="component" value="Chromosome"/>
</dbReference>
<evidence type="ECO:0000256" key="3">
    <source>
        <dbReference type="ARBA" id="ARBA00022692"/>
    </source>
</evidence>
<protein>
    <recommendedName>
        <fullName evidence="9">ATP synthase subunit I</fullName>
    </recommendedName>
</protein>
<keyword evidence="8" id="KW-1185">Reference proteome</keyword>
<proteinExistence type="predicted"/>
<feature type="transmembrane region" description="Helical" evidence="6">
    <location>
        <begin position="53"/>
        <end position="75"/>
    </location>
</feature>
<gene>
    <name evidence="7" type="ordered locus">Rta_03540</name>
</gene>
<reference evidence="7 8" key="2">
    <citation type="journal article" date="2011" name="PLoS ONE">
        <title>The Cyst-Dividing Bacterium Ramlibacter tataouinensis TTB310 Genome Reveals a Well-Stocked Toolbox for Adaptation to a Desert Environment.</title>
        <authorList>
            <person name="De Luca G."/>
            <person name="Barakat M."/>
            <person name="Ortet P."/>
            <person name="Fochesato S."/>
            <person name="Jourlin-Castelli C."/>
            <person name="Ansaldi M."/>
            <person name="Py B."/>
            <person name="Fichant G."/>
            <person name="Coutinho P.M."/>
            <person name="Voulhoux R."/>
            <person name="Bastien O."/>
            <person name="Marechal E."/>
            <person name="Henrissat B."/>
            <person name="Quentin Y."/>
            <person name="Noirot P."/>
            <person name="Filloux A."/>
            <person name="Mejean V."/>
            <person name="Dubow M.S."/>
            <person name="Barras F."/>
            <person name="Barbe V."/>
            <person name="Weissenbach J."/>
            <person name="Mihalcescu I."/>
            <person name="Vermeglio A."/>
            <person name="Achouak W."/>
            <person name="Heulin T."/>
        </authorList>
    </citation>
    <scope>NUCLEOTIDE SEQUENCE [LARGE SCALE GENOMIC DNA]</scope>
    <source>
        <strain evidence="8">ATCC BAA-407 / DSM 14655 / LMG 21543 / TTB310</strain>
    </source>
</reference>
<reference evidence="8" key="1">
    <citation type="submission" date="2006-01" db="EMBL/GenBank/DDBJ databases">
        <title>Genome of the cyst-dividing bacterium Ramlibacter tataouinensis.</title>
        <authorList>
            <person name="Barakat M."/>
            <person name="Ortet P."/>
            <person name="De Luca G."/>
            <person name="Jourlin-Castelli C."/>
            <person name="Ansaldi M."/>
            <person name="Py B."/>
            <person name="Fichant G."/>
            <person name="Coutinho P."/>
            <person name="Voulhoux R."/>
            <person name="Bastien O."/>
            <person name="Roy S."/>
            <person name="Marechal E."/>
            <person name="Henrissat B."/>
            <person name="Quentin Y."/>
            <person name="Noirot P."/>
            <person name="Filloux A."/>
            <person name="Mejean V."/>
            <person name="DuBow M."/>
            <person name="Barras F."/>
            <person name="Heulin T."/>
        </authorList>
    </citation>
    <scope>NUCLEOTIDE SEQUENCE [LARGE SCALE GENOMIC DNA]</scope>
    <source>
        <strain evidence="8">ATCC BAA-407 / DSM 14655 / LMG 21543 / TTB310</strain>
    </source>
</reference>
<dbReference type="eggNOG" id="COG3312">
    <property type="taxonomic scope" value="Bacteria"/>
</dbReference>
<dbReference type="InterPro" id="IPR005598">
    <property type="entry name" value="ATP_synth_I"/>
</dbReference>
<evidence type="ECO:0008006" key="9">
    <source>
        <dbReference type="Google" id="ProtNLM"/>
    </source>
</evidence>
<evidence type="ECO:0000256" key="6">
    <source>
        <dbReference type="SAM" id="Phobius"/>
    </source>
</evidence>
<dbReference type="STRING" id="365046.Rta_03540"/>
<keyword evidence="4 6" id="KW-1133">Transmembrane helix</keyword>
<comment type="subcellular location">
    <subcellularLocation>
        <location evidence="1">Cell membrane</location>
        <topology evidence="1">Multi-pass membrane protein</topology>
    </subcellularLocation>
</comment>
<feature type="transmembrane region" description="Helical" evidence="6">
    <location>
        <begin position="21"/>
        <end position="41"/>
    </location>
</feature>
<organism evidence="7 8">
    <name type="scientific">Ramlibacter tataouinensis (strain ATCC BAA-407 / DSM 14655 / LMG 21543 / TTB310)</name>
    <dbReference type="NCBI Taxonomy" id="365046"/>
    <lineage>
        <taxon>Bacteria</taxon>
        <taxon>Pseudomonadati</taxon>
        <taxon>Pseudomonadota</taxon>
        <taxon>Betaproteobacteria</taxon>
        <taxon>Burkholderiales</taxon>
        <taxon>Comamonadaceae</taxon>
        <taxon>Ramlibacter</taxon>
    </lineage>
</organism>
<dbReference type="GO" id="GO:0005886">
    <property type="term" value="C:plasma membrane"/>
    <property type="evidence" value="ECO:0007669"/>
    <property type="project" value="UniProtKB-SubCell"/>
</dbReference>
<evidence type="ECO:0000256" key="4">
    <source>
        <dbReference type="ARBA" id="ARBA00022989"/>
    </source>
</evidence>
<keyword evidence="5 6" id="KW-0472">Membrane</keyword>
<feature type="transmembrane region" description="Helical" evidence="6">
    <location>
        <begin position="81"/>
        <end position="102"/>
    </location>
</feature>
<keyword evidence="2" id="KW-1003">Cell membrane</keyword>
<dbReference type="HOGENOM" id="CLU_2194793_0_0_4"/>